<dbReference type="AlphaFoldDB" id="A0A917L951"/>
<keyword evidence="3" id="KW-1185">Reference proteome</keyword>
<dbReference type="RefSeq" id="WP_189315825.1">
    <property type="nucleotide sequence ID" value="NZ_BMQA01000044.1"/>
</dbReference>
<dbReference type="EMBL" id="BMQA01000044">
    <property type="protein sequence ID" value="GGJ53257.1"/>
    <property type="molecule type" value="Genomic_DNA"/>
</dbReference>
<name>A0A917L951_9ACTN</name>
<dbReference type="GO" id="GO:0016705">
    <property type="term" value="F:oxidoreductase activity, acting on paired donors, with incorporation or reduction of molecular oxygen"/>
    <property type="evidence" value="ECO:0007669"/>
    <property type="project" value="InterPro"/>
</dbReference>
<evidence type="ECO:0000313" key="2">
    <source>
        <dbReference type="EMBL" id="GGJ53257.1"/>
    </source>
</evidence>
<accession>A0A917L951</accession>
<dbReference type="Proteomes" id="UP000657574">
    <property type="component" value="Unassembled WGS sequence"/>
</dbReference>
<feature type="domain" description="Luciferase-like" evidence="1">
    <location>
        <begin position="18"/>
        <end position="248"/>
    </location>
</feature>
<gene>
    <name evidence="2" type="ORF">GCM10010121_075090</name>
</gene>
<evidence type="ECO:0000259" key="1">
    <source>
        <dbReference type="Pfam" id="PF00296"/>
    </source>
</evidence>
<dbReference type="GO" id="GO:0005829">
    <property type="term" value="C:cytosol"/>
    <property type="evidence" value="ECO:0007669"/>
    <property type="project" value="TreeGrafter"/>
</dbReference>
<dbReference type="Gene3D" id="3.20.20.30">
    <property type="entry name" value="Luciferase-like domain"/>
    <property type="match status" value="1"/>
</dbReference>
<dbReference type="InterPro" id="IPR011251">
    <property type="entry name" value="Luciferase-like_dom"/>
</dbReference>
<reference evidence="2" key="2">
    <citation type="submission" date="2020-09" db="EMBL/GenBank/DDBJ databases">
        <authorList>
            <person name="Sun Q."/>
            <person name="Ohkuma M."/>
        </authorList>
    </citation>
    <scope>NUCLEOTIDE SEQUENCE</scope>
    <source>
        <strain evidence="2">JCM 3086</strain>
    </source>
</reference>
<sequence>MKTLGFLSFGHYQPVPGSRTPTARDALTQTIELAIAAEEIGIGMAAVRVHHFARQASTPFPLLAAIAARTHRIEIGTAVIDMRYENPYAMAEQAAAADLISGGRLQLGLSRGSQEVALRGYEAFGHVPAEGMSDADMARHHTAEFRRAIAGHPIASTDPAAGPATGLPVEPHSPGLTERIWWGSSTRASAVWTAEQGMNLMSSTLLSEDTGTPFDELQREQIDTYRETWRSAGHKHTPRVSVSRSVLPITSDEDRLYFGGGRTADNRDQVGILNGAVSRFGRSYTGEPDVIAKELAADVAVAAADTLLLTIPNQLGVDYNARLLQTIADHVAPHLR</sequence>
<dbReference type="GO" id="GO:0004497">
    <property type="term" value="F:monooxygenase activity"/>
    <property type="evidence" value="ECO:0007669"/>
    <property type="project" value="UniProtKB-KW"/>
</dbReference>
<comment type="caution">
    <text evidence="2">The sequence shown here is derived from an EMBL/GenBank/DDBJ whole genome shotgun (WGS) entry which is preliminary data.</text>
</comment>
<dbReference type="InterPro" id="IPR050766">
    <property type="entry name" value="Bact_Lucif_Oxidored"/>
</dbReference>
<dbReference type="InterPro" id="IPR036661">
    <property type="entry name" value="Luciferase-like_sf"/>
</dbReference>
<dbReference type="PANTHER" id="PTHR30137:SF15">
    <property type="entry name" value="BLL6902 PROTEIN"/>
    <property type="match status" value="1"/>
</dbReference>
<proteinExistence type="predicted"/>
<dbReference type="PANTHER" id="PTHR30137">
    <property type="entry name" value="LUCIFERASE-LIKE MONOOXYGENASE"/>
    <property type="match status" value="1"/>
</dbReference>
<keyword evidence="2" id="KW-0560">Oxidoreductase</keyword>
<evidence type="ECO:0000313" key="3">
    <source>
        <dbReference type="Proteomes" id="UP000657574"/>
    </source>
</evidence>
<organism evidence="2 3">
    <name type="scientific">Streptomyces brasiliensis</name>
    <dbReference type="NCBI Taxonomy" id="1954"/>
    <lineage>
        <taxon>Bacteria</taxon>
        <taxon>Bacillati</taxon>
        <taxon>Actinomycetota</taxon>
        <taxon>Actinomycetes</taxon>
        <taxon>Kitasatosporales</taxon>
        <taxon>Streptomycetaceae</taxon>
        <taxon>Streptomyces</taxon>
    </lineage>
</organism>
<reference evidence="2" key="1">
    <citation type="journal article" date="2014" name="Int. J. Syst. Evol. Microbiol.">
        <title>Complete genome sequence of Corynebacterium casei LMG S-19264T (=DSM 44701T), isolated from a smear-ripened cheese.</title>
        <authorList>
            <consortium name="US DOE Joint Genome Institute (JGI-PGF)"/>
            <person name="Walter F."/>
            <person name="Albersmeier A."/>
            <person name="Kalinowski J."/>
            <person name="Ruckert C."/>
        </authorList>
    </citation>
    <scope>NUCLEOTIDE SEQUENCE</scope>
    <source>
        <strain evidence="2">JCM 3086</strain>
    </source>
</reference>
<keyword evidence="2" id="KW-0503">Monooxygenase</keyword>
<dbReference type="Pfam" id="PF00296">
    <property type="entry name" value="Bac_luciferase"/>
    <property type="match status" value="1"/>
</dbReference>
<dbReference type="SUPFAM" id="SSF51679">
    <property type="entry name" value="Bacterial luciferase-like"/>
    <property type="match status" value="1"/>
</dbReference>
<protein>
    <submittedName>
        <fullName evidence="2">Monooxygenase</fullName>
    </submittedName>
</protein>